<gene>
    <name evidence="10" type="ORF">GCM10022204_05980</name>
</gene>
<dbReference type="PIRSF" id="PIRSF000194">
    <property type="entry name" value="DHFR"/>
    <property type="match status" value="1"/>
</dbReference>
<comment type="caution">
    <text evidence="10">The sequence shown here is derived from an EMBL/GenBank/DDBJ whole genome shotgun (WGS) entry which is preliminary data.</text>
</comment>
<evidence type="ECO:0000256" key="5">
    <source>
        <dbReference type="ARBA" id="ARBA00022857"/>
    </source>
</evidence>
<evidence type="ECO:0000256" key="7">
    <source>
        <dbReference type="PIRNR" id="PIRNR000194"/>
    </source>
</evidence>
<dbReference type="EMBL" id="BAAAYX010000002">
    <property type="protein sequence ID" value="GAA3693128.1"/>
    <property type="molecule type" value="Genomic_DNA"/>
</dbReference>
<evidence type="ECO:0000256" key="3">
    <source>
        <dbReference type="ARBA" id="ARBA00012856"/>
    </source>
</evidence>
<dbReference type="Gene3D" id="3.40.430.10">
    <property type="entry name" value="Dihydrofolate Reductase, subunit A"/>
    <property type="match status" value="1"/>
</dbReference>
<comment type="pathway">
    <text evidence="1 7">Cofactor biosynthesis; tetrahydrofolate biosynthesis; 5,6,7,8-tetrahydrofolate from 7,8-dihydrofolate: step 1/1.</text>
</comment>
<evidence type="ECO:0000256" key="4">
    <source>
        <dbReference type="ARBA" id="ARBA00022563"/>
    </source>
</evidence>
<dbReference type="Pfam" id="PF00186">
    <property type="entry name" value="DHFR_1"/>
    <property type="match status" value="1"/>
</dbReference>
<dbReference type="EC" id="1.5.1.3" evidence="3 7"/>
<dbReference type="PANTHER" id="PTHR48069:SF3">
    <property type="entry name" value="DIHYDROFOLATE REDUCTASE"/>
    <property type="match status" value="1"/>
</dbReference>
<keyword evidence="11" id="KW-1185">Reference proteome</keyword>
<dbReference type="InterPro" id="IPR024072">
    <property type="entry name" value="DHFR-like_dom_sf"/>
</dbReference>
<name>A0ABP7CQX6_9ACTN</name>
<dbReference type="PANTHER" id="PTHR48069">
    <property type="entry name" value="DIHYDROFOLATE REDUCTASE"/>
    <property type="match status" value="1"/>
</dbReference>
<dbReference type="CDD" id="cd00209">
    <property type="entry name" value="DHFR"/>
    <property type="match status" value="1"/>
</dbReference>
<comment type="catalytic activity">
    <reaction evidence="7">
        <text>(6S)-5,6,7,8-tetrahydrofolate + NADP(+) = 7,8-dihydrofolate + NADPH + H(+)</text>
        <dbReference type="Rhea" id="RHEA:15009"/>
        <dbReference type="ChEBI" id="CHEBI:15378"/>
        <dbReference type="ChEBI" id="CHEBI:57451"/>
        <dbReference type="ChEBI" id="CHEBI:57453"/>
        <dbReference type="ChEBI" id="CHEBI:57783"/>
        <dbReference type="ChEBI" id="CHEBI:58349"/>
        <dbReference type="EC" id="1.5.1.3"/>
    </reaction>
</comment>
<dbReference type="PRINTS" id="PR00070">
    <property type="entry name" value="DHFR"/>
</dbReference>
<dbReference type="InterPro" id="IPR017925">
    <property type="entry name" value="DHFR_CS"/>
</dbReference>
<comment type="similarity">
    <text evidence="2 7 8">Belongs to the dihydrofolate reductase family.</text>
</comment>
<evidence type="ECO:0000313" key="11">
    <source>
        <dbReference type="Proteomes" id="UP001500051"/>
    </source>
</evidence>
<accession>A0ABP7CQX6</accession>
<evidence type="ECO:0000256" key="8">
    <source>
        <dbReference type="RuleBase" id="RU004474"/>
    </source>
</evidence>
<comment type="function">
    <text evidence="7">Key enzyme in folate metabolism. Catalyzes an essential reaction for de novo glycine and purine synthesis, and for DNA precursor synthesis.</text>
</comment>
<dbReference type="SUPFAM" id="SSF53597">
    <property type="entry name" value="Dihydrofolate reductase-like"/>
    <property type="match status" value="1"/>
</dbReference>
<proteinExistence type="inferred from homology"/>
<sequence length="168" mass="18150">MSEPRGAGVDRPEVIGIAAVARNGVIGAGNDIPWRIGEDWARFKAITMGHVLIMGRKTYDSIGRPLPGRTTVVISRDPGWRADGVTVATDLPTAFAQAAQTAPSKIFVAGGGQVYAAAWDRLDTLEITEVAAEPEGDVRFPDIGPEWVETAREERQGFAFVTFRRRTG</sequence>
<evidence type="ECO:0000259" key="9">
    <source>
        <dbReference type="PROSITE" id="PS51330"/>
    </source>
</evidence>
<keyword evidence="4 7" id="KW-0554">One-carbon metabolism</keyword>
<organism evidence="10 11">
    <name type="scientific">Microlunatus aurantiacus</name>
    <dbReference type="NCBI Taxonomy" id="446786"/>
    <lineage>
        <taxon>Bacteria</taxon>
        <taxon>Bacillati</taxon>
        <taxon>Actinomycetota</taxon>
        <taxon>Actinomycetes</taxon>
        <taxon>Propionibacteriales</taxon>
        <taxon>Propionibacteriaceae</taxon>
        <taxon>Microlunatus</taxon>
    </lineage>
</organism>
<reference evidence="11" key="1">
    <citation type="journal article" date="2019" name="Int. J. Syst. Evol. Microbiol.">
        <title>The Global Catalogue of Microorganisms (GCM) 10K type strain sequencing project: providing services to taxonomists for standard genome sequencing and annotation.</title>
        <authorList>
            <consortium name="The Broad Institute Genomics Platform"/>
            <consortium name="The Broad Institute Genome Sequencing Center for Infectious Disease"/>
            <person name="Wu L."/>
            <person name="Ma J."/>
        </authorList>
    </citation>
    <scope>NUCLEOTIDE SEQUENCE [LARGE SCALE GENOMIC DNA]</scope>
    <source>
        <strain evidence="11">JCM 16548</strain>
    </source>
</reference>
<keyword evidence="6 7" id="KW-0560">Oxidoreductase</keyword>
<dbReference type="Proteomes" id="UP001500051">
    <property type="component" value="Unassembled WGS sequence"/>
</dbReference>
<dbReference type="PROSITE" id="PS51330">
    <property type="entry name" value="DHFR_2"/>
    <property type="match status" value="1"/>
</dbReference>
<dbReference type="RefSeq" id="WP_344810779.1">
    <property type="nucleotide sequence ID" value="NZ_BAAAYX010000002.1"/>
</dbReference>
<dbReference type="InterPro" id="IPR012259">
    <property type="entry name" value="DHFR"/>
</dbReference>
<keyword evidence="5 7" id="KW-0521">NADP</keyword>
<dbReference type="PROSITE" id="PS00075">
    <property type="entry name" value="DHFR_1"/>
    <property type="match status" value="1"/>
</dbReference>
<evidence type="ECO:0000256" key="6">
    <source>
        <dbReference type="ARBA" id="ARBA00023002"/>
    </source>
</evidence>
<evidence type="ECO:0000256" key="2">
    <source>
        <dbReference type="ARBA" id="ARBA00009539"/>
    </source>
</evidence>
<feature type="domain" description="DHFR" evidence="9">
    <location>
        <begin position="13"/>
        <end position="168"/>
    </location>
</feature>
<evidence type="ECO:0000313" key="10">
    <source>
        <dbReference type="EMBL" id="GAA3693128.1"/>
    </source>
</evidence>
<evidence type="ECO:0000256" key="1">
    <source>
        <dbReference type="ARBA" id="ARBA00004903"/>
    </source>
</evidence>
<dbReference type="InterPro" id="IPR001796">
    <property type="entry name" value="DHFR_dom"/>
</dbReference>
<protein>
    <recommendedName>
        <fullName evidence="3 7">Dihydrofolate reductase</fullName>
        <ecNumber evidence="3 7">1.5.1.3</ecNumber>
    </recommendedName>
</protein>